<keyword evidence="5 6" id="KW-0546">Nucleotide metabolism</keyword>
<comment type="cofactor">
    <cofactor evidence="1 6">
        <name>a divalent metal cation</name>
        <dbReference type="ChEBI" id="CHEBI:60240"/>
    </cofactor>
</comment>
<organism evidence="7 8">
    <name type="scientific">Eubacterium ramulus</name>
    <dbReference type="NCBI Taxonomy" id="39490"/>
    <lineage>
        <taxon>Bacteria</taxon>
        <taxon>Bacillati</taxon>
        <taxon>Bacillota</taxon>
        <taxon>Clostridia</taxon>
        <taxon>Eubacteriales</taxon>
        <taxon>Eubacteriaceae</taxon>
        <taxon>Eubacterium</taxon>
    </lineage>
</organism>
<proteinExistence type="inferred from homology"/>
<comment type="function">
    <text evidence="6">Nucleoside triphosphate pyrophosphatase that hydrolyzes dTTP and UTP. May have a dual role in cell division arrest and in preventing the incorporation of modified nucleotides into cellular nucleic acids.</text>
</comment>
<keyword evidence="3 6" id="KW-0963">Cytoplasm</keyword>
<evidence type="ECO:0000256" key="6">
    <source>
        <dbReference type="HAMAP-Rule" id="MF_00528"/>
    </source>
</evidence>
<keyword evidence="4 6" id="KW-0378">Hydrolase</keyword>
<comment type="catalytic activity">
    <reaction evidence="6">
        <text>dTTP + H2O = dTMP + diphosphate + H(+)</text>
        <dbReference type="Rhea" id="RHEA:28534"/>
        <dbReference type="ChEBI" id="CHEBI:15377"/>
        <dbReference type="ChEBI" id="CHEBI:15378"/>
        <dbReference type="ChEBI" id="CHEBI:33019"/>
        <dbReference type="ChEBI" id="CHEBI:37568"/>
        <dbReference type="ChEBI" id="CHEBI:63528"/>
        <dbReference type="EC" id="3.6.1.9"/>
    </reaction>
</comment>
<feature type="site" description="Important for substrate specificity" evidence="6">
    <location>
        <position position="19"/>
    </location>
</feature>
<dbReference type="InterPro" id="IPR029001">
    <property type="entry name" value="ITPase-like_fam"/>
</dbReference>
<dbReference type="EMBL" id="CYYA01000001">
    <property type="protein sequence ID" value="CUM73837.1"/>
    <property type="molecule type" value="Genomic_DNA"/>
</dbReference>
<comment type="subcellular location">
    <subcellularLocation>
        <location evidence="2 6">Cytoplasm</location>
    </subcellularLocation>
</comment>
<comment type="catalytic activity">
    <reaction evidence="6">
        <text>UTP + H2O = UMP + diphosphate + H(+)</text>
        <dbReference type="Rhea" id="RHEA:29395"/>
        <dbReference type="ChEBI" id="CHEBI:15377"/>
        <dbReference type="ChEBI" id="CHEBI:15378"/>
        <dbReference type="ChEBI" id="CHEBI:33019"/>
        <dbReference type="ChEBI" id="CHEBI:46398"/>
        <dbReference type="ChEBI" id="CHEBI:57865"/>
        <dbReference type="EC" id="3.6.1.9"/>
    </reaction>
</comment>
<evidence type="ECO:0000313" key="8">
    <source>
        <dbReference type="Proteomes" id="UP000095492"/>
    </source>
</evidence>
<feature type="active site" description="Proton acceptor" evidence="6">
    <location>
        <position position="76"/>
    </location>
</feature>
<evidence type="ECO:0000256" key="5">
    <source>
        <dbReference type="ARBA" id="ARBA00023080"/>
    </source>
</evidence>
<dbReference type="Pfam" id="PF02545">
    <property type="entry name" value="Maf"/>
    <property type="match status" value="1"/>
</dbReference>
<dbReference type="EC" id="3.6.1.9" evidence="6"/>
<protein>
    <recommendedName>
        <fullName evidence="6">dTTP/UTP pyrophosphatase</fullName>
        <shortName evidence="6">dTTPase/UTPase</shortName>
        <ecNumber evidence="6">3.6.1.9</ecNumber>
    </recommendedName>
    <alternativeName>
        <fullName evidence="6">Nucleoside triphosphate pyrophosphatase</fullName>
    </alternativeName>
    <alternativeName>
        <fullName evidence="6">Nucleotide pyrophosphatase</fullName>
        <shortName evidence="6">Nucleotide PPase</shortName>
    </alternativeName>
</protein>
<dbReference type="PANTHER" id="PTHR43213">
    <property type="entry name" value="BIFUNCTIONAL DTTP/UTP PYROPHOSPHATASE/METHYLTRANSFERASE PROTEIN-RELATED"/>
    <property type="match status" value="1"/>
</dbReference>
<dbReference type="GO" id="GO:0009117">
    <property type="term" value="P:nucleotide metabolic process"/>
    <property type="evidence" value="ECO:0007669"/>
    <property type="project" value="UniProtKB-KW"/>
</dbReference>
<dbReference type="GO" id="GO:0036221">
    <property type="term" value="F:UTP diphosphatase activity"/>
    <property type="evidence" value="ECO:0007669"/>
    <property type="project" value="RHEA"/>
</dbReference>
<dbReference type="Proteomes" id="UP000095492">
    <property type="component" value="Unassembled WGS sequence"/>
</dbReference>
<dbReference type="HAMAP" id="MF_00528">
    <property type="entry name" value="Maf"/>
    <property type="match status" value="1"/>
</dbReference>
<evidence type="ECO:0000256" key="4">
    <source>
        <dbReference type="ARBA" id="ARBA00022801"/>
    </source>
</evidence>
<dbReference type="CDD" id="cd00555">
    <property type="entry name" value="Maf"/>
    <property type="match status" value="1"/>
</dbReference>
<feature type="site" description="Important for substrate specificity" evidence="6">
    <location>
        <position position="163"/>
    </location>
</feature>
<dbReference type="AlphaFoldDB" id="A0A173R7P2"/>
<dbReference type="PANTHER" id="PTHR43213:SF5">
    <property type="entry name" value="BIFUNCTIONAL DTTP_UTP PYROPHOSPHATASE_METHYLTRANSFERASE PROTEIN-RELATED"/>
    <property type="match status" value="1"/>
</dbReference>
<dbReference type="GO" id="GO:0005737">
    <property type="term" value="C:cytoplasm"/>
    <property type="evidence" value="ECO:0007669"/>
    <property type="project" value="UniProtKB-SubCell"/>
</dbReference>
<gene>
    <name evidence="7" type="primary">maf</name>
    <name evidence="7" type="ORF">ERS852448_00261</name>
</gene>
<dbReference type="SUPFAM" id="SSF52972">
    <property type="entry name" value="ITPase-like"/>
    <property type="match status" value="1"/>
</dbReference>
<sequence>MKELEKKEMRIILASASPRRRELLAQLGVEFEVCPSQGEEKITEHLPELAVMQLAQQKAADIAGKTEGDAWILGADTIVVYDQKILGKPKDEEDAKRMLGMLQNHRHQVYTGVCIWKKENGSEEIRCFYEKTDVVFYPMTEEEIAKYVATGEPMDKAGSYGIQGIGGLYVREIHGDYNNVVGLPIARLYHELQK</sequence>
<dbReference type="PIRSF" id="PIRSF006305">
    <property type="entry name" value="Maf"/>
    <property type="match status" value="1"/>
</dbReference>
<dbReference type="STRING" id="39490.ERS852448_00261"/>
<dbReference type="FunFam" id="3.90.950.10:FF:000005">
    <property type="entry name" value="7-methyl-GTP pyrophosphatase"/>
    <property type="match status" value="1"/>
</dbReference>
<name>A0A173R7P2_EUBRA</name>
<evidence type="ECO:0000256" key="3">
    <source>
        <dbReference type="ARBA" id="ARBA00022490"/>
    </source>
</evidence>
<evidence type="ECO:0000256" key="1">
    <source>
        <dbReference type="ARBA" id="ARBA00001968"/>
    </source>
</evidence>
<evidence type="ECO:0000256" key="2">
    <source>
        <dbReference type="ARBA" id="ARBA00004496"/>
    </source>
</evidence>
<accession>A0A173R7P2</accession>
<dbReference type="InterPro" id="IPR003697">
    <property type="entry name" value="Maf-like"/>
</dbReference>
<comment type="similarity">
    <text evidence="6">Belongs to the Maf family. YhdE subfamily.</text>
</comment>
<dbReference type="Gene3D" id="3.90.950.10">
    <property type="match status" value="1"/>
</dbReference>
<feature type="site" description="Important for substrate specificity" evidence="6">
    <location>
        <position position="77"/>
    </location>
</feature>
<dbReference type="NCBIfam" id="TIGR00172">
    <property type="entry name" value="maf"/>
    <property type="match status" value="1"/>
</dbReference>
<dbReference type="GO" id="GO:0036218">
    <property type="term" value="F:dTTP diphosphatase activity"/>
    <property type="evidence" value="ECO:0007669"/>
    <property type="project" value="RHEA"/>
</dbReference>
<evidence type="ECO:0000313" key="7">
    <source>
        <dbReference type="EMBL" id="CUM73837.1"/>
    </source>
</evidence>
<comment type="caution">
    <text evidence="6">Lacks conserved residue(s) required for the propagation of feature annotation.</text>
</comment>
<reference evidence="7 8" key="1">
    <citation type="submission" date="2015-09" db="EMBL/GenBank/DDBJ databases">
        <authorList>
            <consortium name="Pathogen Informatics"/>
        </authorList>
    </citation>
    <scope>NUCLEOTIDE SEQUENCE [LARGE SCALE GENOMIC DNA]</scope>
    <source>
        <strain evidence="7 8">2789STDY5608891</strain>
    </source>
</reference>